<evidence type="ECO:0000313" key="1">
    <source>
        <dbReference type="EMBL" id="MBM7658888.1"/>
    </source>
</evidence>
<organism evidence="1 2">
    <name type="scientific">Sporolactobacillus spathodeae</name>
    <dbReference type="NCBI Taxonomy" id="1465502"/>
    <lineage>
        <taxon>Bacteria</taxon>
        <taxon>Bacillati</taxon>
        <taxon>Bacillota</taxon>
        <taxon>Bacilli</taxon>
        <taxon>Bacillales</taxon>
        <taxon>Sporolactobacillaceae</taxon>
        <taxon>Sporolactobacillus</taxon>
    </lineage>
</organism>
<dbReference type="InterPro" id="IPR010838">
    <property type="entry name" value="DUF1444"/>
</dbReference>
<protein>
    <submittedName>
        <fullName evidence="1">Uncharacterized protein YtpQ (UPF0354 family)</fullName>
    </submittedName>
</protein>
<sequence>MNLRELQKQLTECLSQSGRQVTFDRTENKIRVKEVTSSHEVTLVLPELLKKYANNGEQALEACVRTVDQAFAAMRQKAAIGGNENSIFPVIRPASFPEQLPDGRRLLVAPHTAETKIFYALDLGGSYRLLDELSVQSEGFRMDTIKELALDNLEKLPTESKKDVVRNNVFHFINYSDGYDASRILNRKLLRKMRDQAKGDLACAIPHQDVLIFADLVNPEGYDILAQMMLKFYAAADNPITLLPFLCHPDELEPLFIMAKRRPRPIGPERR</sequence>
<comment type="caution">
    <text evidence="1">The sequence shown here is derived from an EMBL/GenBank/DDBJ whole genome shotgun (WGS) entry which is preliminary data.</text>
</comment>
<keyword evidence="2" id="KW-1185">Reference proteome</keyword>
<name>A0ABS2QAY2_9BACL</name>
<dbReference type="RefSeq" id="WP_205007436.1">
    <property type="nucleotide sequence ID" value="NZ_CBCRXA010000026.1"/>
</dbReference>
<reference evidence="1 2" key="1">
    <citation type="submission" date="2021-01" db="EMBL/GenBank/DDBJ databases">
        <title>Genomic Encyclopedia of Type Strains, Phase IV (KMG-IV): sequencing the most valuable type-strain genomes for metagenomic binning, comparative biology and taxonomic classification.</title>
        <authorList>
            <person name="Goeker M."/>
        </authorList>
    </citation>
    <scope>NUCLEOTIDE SEQUENCE [LARGE SCALE GENOMIC DNA]</scope>
    <source>
        <strain evidence="1 2">DSM 100968</strain>
    </source>
</reference>
<evidence type="ECO:0000313" key="2">
    <source>
        <dbReference type="Proteomes" id="UP000823201"/>
    </source>
</evidence>
<proteinExistence type="predicted"/>
<gene>
    <name evidence="1" type="ORF">JOC27_002351</name>
</gene>
<dbReference type="Proteomes" id="UP000823201">
    <property type="component" value="Unassembled WGS sequence"/>
</dbReference>
<dbReference type="Pfam" id="PF07285">
    <property type="entry name" value="DUF1444"/>
    <property type="match status" value="1"/>
</dbReference>
<dbReference type="EMBL" id="JAFBEV010000026">
    <property type="protein sequence ID" value="MBM7658888.1"/>
    <property type="molecule type" value="Genomic_DNA"/>
</dbReference>
<accession>A0ABS2QAY2</accession>
<dbReference type="NCBIfam" id="NF010189">
    <property type="entry name" value="PRK13668.1"/>
    <property type="match status" value="1"/>
</dbReference>